<dbReference type="Pfam" id="PF00015">
    <property type="entry name" value="MCPsignal"/>
    <property type="match status" value="1"/>
</dbReference>
<evidence type="ECO:0000256" key="1">
    <source>
        <dbReference type="PROSITE-ProRule" id="PRU00284"/>
    </source>
</evidence>
<evidence type="ECO:0000259" key="2">
    <source>
        <dbReference type="PROSITE" id="PS50111"/>
    </source>
</evidence>
<organism evidence="3 4">
    <name type="scientific">Caulobacter segnis</name>
    <dbReference type="NCBI Taxonomy" id="88688"/>
    <lineage>
        <taxon>Bacteria</taxon>
        <taxon>Pseudomonadati</taxon>
        <taxon>Pseudomonadota</taxon>
        <taxon>Alphaproteobacteria</taxon>
        <taxon>Caulobacterales</taxon>
        <taxon>Caulobacteraceae</taxon>
        <taxon>Caulobacter</taxon>
    </lineage>
</organism>
<gene>
    <name evidence="3" type="ORF">DI526_09500</name>
</gene>
<proteinExistence type="predicted"/>
<dbReference type="PRINTS" id="PR00260">
    <property type="entry name" value="CHEMTRNSDUCR"/>
</dbReference>
<dbReference type="InterPro" id="IPR004090">
    <property type="entry name" value="Chemotax_Me-accpt_rcpt"/>
</dbReference>
<name>A0A2W5VDA5_9CAUL</name>
<dbReference type="Gene3D" id="3.30.450.20">
    <property type="entry name" value="PAS domain"/>
    <property type="match status" value="1"/>
</dbReference>
<dbReference type="Gene3D" id="6.10.250.3200">
    <property type="match status" value="1"/>
</dbReference>
<dbReference type="GO" id="GO:0004888">
    <property type="term" value="F:transmembrane signaling receptor activity"/>
    <property type="evidence" value="ECO:0007669"/>
    <property type="project" value="InterPro"/>
</dbReference>
<accession>A0A2W5VDA5</accession>
<dbReference type="InterPro" id="IPR004089">
    <property type="entry name" value="MCPsignal_dom"/>
</dbReference>
<keyword evidence="1" id="KW-0807">Transducer</keyword>
<sequence length="363" mass="38721">MRGSASVMEQDSSFRPERILDLSERLSSVAGEKIGEIARVNRAAKMLAINALIVAARAGEAGKGFAIVAEEFKKISTEIDAVAAALESQVRADLDDLSAIGGAILGHMRGQRLADLALNAIEIVDRNLYERTCDVRWWATDSAVVACLAEGDDTAARRYASERLGVILDAYTVYLDLWICDSKGRVVANGRPSRYPGVVGRSVADAKWFQDGLRTASGDDFVACDIERCGPLGDAPVATYATAIRAGGQSKGQVLGVLGVHFDWRPQAQAVVDGVRLTPEERERSRVMLLDQKGRVLASSDGKGVLGETFPLDVSSGPMGSYANGDVTVGYALTPGYETYAGLGWYGCIVQRQQGQNDASVAA</sequence>
<reference evidence="3 4" key="1">
    <citation type="submission" date="2017-08" db="EMBL/GenBank/DDBJ databases">
        <title>Infants hospitalized years apart are colonized by the same room-sourced microbial strains.</title>
        <authorList>
            <person name="Brooks B."/>
            <person name="Olm M.R."/>
            <person name="Firek B.A."/>
            <person name="Baker R."/>
            <person name="Thomas B.C."/>
            <person name="Morowitz M.J."/>
            <person name="Banfield J.F."/>
        </authorList>
    </citation>
    <scope>NUCLEOTIDE SEQUENCE [LARGE SCALE GENOMIC DNA]</scope>
    <source>
        <strain evidence="3">S2_003_000_R2_4</strain>
    </source>
</reference>
<dbReference type="SUPFAM" id="SSF58104">
    <property type="entry name" value="Methyl-accepting chemotaxis protein (MCP) signaling domain"/>
    <property type="match status" value="1"/>
</dbReference>
<dbReference type="PROSITE" id="PS50111">
    <property type="entry name" value="CHEMOTAXIS_TRANSDUC_2"/>
    <property type="match status" value="1"/>
</dbReference>
<evidence type="ECO:0000313" key="4">
    <source>
        <dbReference type="Proteomes" id="UP000249393"/>
    </source>
</evidence>
<dbReference type="EMBL" id="QFQZ01000024">
    <property type="protein sequence ID" value="PZR34626.1"/>
    <property type="molecule type" value="Genomic_DNA"/>
</dbReference>
<protein>
    <submittedName>
        <fullName evidence="3">Chemotaxis protein</fullName>
    </submittedName>
</protein>
<evidence type="ECO:0000313" key="3">
    <source>
        <dbReference type="EMBL" id="PZR34626.1"/>
    </source>
</evidence>
<dbReference type="Proteomes" id="UP000249393">
    <property type="component" value="Unassembled WGS sequence"/>
</dbReference>
<dbReference type="GO" id="GO:0016020">
    <property type="term" value="C:membrane"/>
    <property type="evidence" value="ECO:0007669"/>
    <property type="project" value="InterPro"/>
</dbReference>
<feature type="domain" description="Methyl-accepting transducer" evidence="2">
    <location>
        <begin position="31"/>
        <end position="92"/>
    </location>
</feature>
<dbReference type="GO" id="GO:0007165">
    <property type="term" value="P:signal transduction"/>
    <property type="evidence" value="ECO:0007669"/>
    <property type="project" value="UniProtKB-KW"/>
</dbReference>
<comment type="caution">
    <text evidence="3">The sequence shown here is derived from an EMBL/GenBank/DDBJ whole genome shotgun (WGS) entry which is preliminary data.</text>
</comment>
<dbReference type="GO" id="GO:0006935">
    <property type="term" value="P:chemotaxis"/>
    <property type="evidence" value="ECO:0007669"/>
    <property type="project" value="InterPro"/>
</dbReference>
<dbReference type="AlphaFoldDB" id="A0A2W5VDA5"/>